<reference evidence="2 3" key="1">
    <citation type="submission" date="2017-06" db="EMBL/GenBank/DDBJ databases">
        <title>Complete genome sequence of Shewanella marisflavi EP1 associated with anaerobic 2,4-dinitrotoluene reduction and salt tolerance.</title>
        <authorList>
            <person name="Huang J."/>
        </authorList>
    </citation>
    <scope>NUCLEOTIDE SEQUENCE [LARGE SCALE GENOMIC DNA]</scope>
    <source>
        <strain evidence="2 3">EP1</strain>
    </source>
</reference>
<dbReference type="SUPFAM" id="SSF52096">
    <property type="entry name" value="ClpP/crotonase"/>
    <property type="match status" value="1"/>
</dbReference>
<evidence type="ECO:0000256" key="1">
    <source>
        <dbReference type="SAM" id="Phobius"/>
    </source>
</evidence>
<dbReference type="AlphaFoldDB" id="A0AAC9XM74"/>
<keyword evidence="1" id="KW-0812">Transmembrane</keyword>
<dbReference type="Gene3D" id="3.90.226.10">
    <property type="entry name" value="2-enoyl-CoA Hydratase, Chain A, domain 1"/>
    <property type="match status" value="1"/>
</dbReference>
<dbReference type="Proteomes" id="UP000198233">
    <property type="component" value="Chromosome"/>
</dbReference>
<gene>
    <name evidence="2" type="ORF">CFF01_03225</name>
</gene>
<dbReference type="RefSeq" id="WP_088903837.1">
    <property type="nucleotide sequence ID" value="NZ_CP022272.1"/>
</dbReference>
<protein>
    <recommendedName>
        <fullName evidence="4">Tail specific protease domain-containing protein</fullName>
    </recommendedName>
</protein>
<evidence type="ECO:0000313" key="2">
    <source>
        <dbReference type="EMBL" id="ASJ95677.1"/>
    </source>
</evidence>
<accession>A0AAC9XM74</accession>
<dbReference type="InterPro" id="IPR029045">
    <property type="entry name" value="ClpP/crotonase-like_dom_sf"/>
</dbReference>
<keyword evidence="1" id="KW-1133">Transmembrane helix</keyword>
<evidence type="ECO:0000313" key="3">
    <source>
        <dbReference type="Proteomes" id="UP000198233"/>
    </source>
</evidence>
<dbReference type="EMBL" id="CP022272">
    <property type="protein sequence ID" value="ASJ95677.1"/>
    <property type="molecule type" value="Genomic_DNA"/>
</dbReference>
<organism evidence="2 3">
    <name type="scientific">Shewanella marisflavi</name>
    <dbReference type="NCBI Taxonomy" id="260364"/>
    <lineage>
        <taxon>Bacteria</taxon>
        <taxon>Pseudomonadati</taxon>
        <taxon>Pseudomonadota</taxon>
        <taxon>Gammaproteobacteria</taxon>
        <taxon>Alteromonadales</taxon>
        <taxon>Shewanellaceae</taxon>
        <taxon>Shewanella</taxon>
    </lineage>
</organism>
<feature type="transmembrane region" description="Helical" evidence="1">
    <location>
        <begin position="7"/>
        <end position="28"/>
    </location>
</feature>
<keyword evidence="1" id="KW-0472">Membrane</keyword>
<sequence length="479" mass="53961">MTFGHQSIINGFGLIMLISCIQLTALALREEPPKPQLSQQEMRADLDYLQQHLLQYSANAAESPLRQSQLENQINKALSQLPLEGERMLFAQQLVKVLTALDDPLAEADSFQAQAYLPITLRKREDSWLALDLDHQPLNNETPFISHIDGLPIDLWLSATKAFLPPSLAESNIEQAKLLQMLSMLRREIGLAARDDCRLTLTDNQGTQHQISLALTHKPPTVLSSPQHQESFDNLPQGVFNFYDLSRFTPDSPLGQRLKRALFSPVTILDLQQGYGTGDELLKFLSHYFSPDVTPPLLSEWPDSLFAVARYKKGANLRSDYLKPLGFMPATSLNQSQRLQFELVSSLLPEDNPHFSPWQIRFWQHSSQPWAGLPQPKTGKLMLIIGPACRQQCQWIAHFARSWPNTLLVGEPTRGDFGKLQQISLPNSAIKISFNATQVYDAIGRRLSGIATQPDIIRPMDDPVYWENLIELFAPASPN</sequence>
<proteinExistence type="predicted"/>
<evidence type="ECO:0008006" key="4">
    <source>
        <dbReference type="Google" id="ProtNLM"/>
    </source>
</evidence>
<name>A0AAC9XM74_9GAMM</name>
<dbReference type="KEGG" id="smav:CFF01_03225"/>